<sequence length="733" mass="83789">MFMHTSRDDSLLGTMRFVSRHEDTQIYGALLPKSMTNQAMLDSDSYKTYSAIATGAEPPKPKKTQKKSDSTISSEETPSKKKPAKSKKDVPSTKKLATKPKPTKKKAPVKADRGKGDGTDFESGVPDEQQRKISGTNEGTHTKLRVLDVPKYDSESEKESWGDSGEEEDDDKDDTKDDSDNDGNDDDGDNDDNDDDSDDKRTESDKDNHELTDEEDNAKEENEEEKDNAEELYRDVNVNLRKEDVEMTDVDQGGADQHNVSQVSGFEQVEEDAHVTLTAVHDTHKTEGLMQSSYVSSDFIDKLLKFKNASPADNEIASLMDTIVRHEEPSSQTSSLFTVPVTVIPEITSAFTTTIPPPPPSFYPLPQQAKPTPTPTSSEVTTLFLALPDFLSVFYLSMMKSHQLGKKIFDTSNNDEQPDKKAAPESDWYKKPEKPSTPDLDWNKRQHVNFRPPQTWISDFAGAEKPLTSFDELMDTSIDISVIVINRLNITNLTLELLVGPAFNLIKGTYKTSPVDSRSSRSSSYPSRLLYQQRPGISERWKFKQKILNFRNKRQRLLLMRSNGLKTWFLIYRVLTSTKDVYYRKGIIAVTSLKIMKWYDYGHLDEIKVRREDQQLYKPDLRKRTAFTAYSDPQGVIYTDQNNINRLMRTDELHKFSDGTLNYVQTALYDITSGMRMEYLPKKKWSILDKRRARVMIQDINKQLRDRRLMRSLEKFIGGREYGEDLKRLDRTI</sequence>
<evidence type="ECO:0000313" key="3">
    <source>
        <dbReference type="Proteomes" id="UP001151760"/>
    </source>
</evidence>
<feature type="compositionally biased region" description="Acidic residues" evidence="1">
    <location>
        <begin position="212"/>
        <end position="228"/>
    </location>
</feature>
<reference evidence="2" key="2">
    <citation type="submission" date="2022-01" db="EMBL/GenBank/DDBJ databases">
        <authorList>
            <person name="Yamashiro T."/>
            <person name="Shiraishi A."/>
            <person name="Satake H."/>
            <person name="Nakayama K."/>
        </authorList>
    </citation>
    <scope>NUCLEOTIDE SEQUENCE</scope>
</reference>
<proteinExistence type="predicted"/>
<gene>
    <name evidence="2" type="ORF">Tco_1082277</name>
</gene>
<dbReference type="Proteomes" id="UP001151760">
    <property type="component" value="Unassembled WGS sequence"/>
</dbReference>
<feature type="region of interest" description="Disordered" evidence="1">
    <location>
        <begin position="409"/>
        <end position="444"/>
    </location>
</feature>
<feature type="region of interest" description="Disordered" evidence="1">
    <location>
        <begin position="52"/>
        <end position="236"/>
    </location>
</feature>
<name>A0ABQ5I1L3_9ASTR</name>
<evidence type="ECO:0000256" key="1">
    <source>
        <dbReference type="SAM" id="MobiDB-lite"/>
    </source>
</evidence>
<evidence type="ECO:0000313" key="2">
    <source>
        <dbReference type="EMBL" id="GJT93432.1"/>
    </source>
</evidence>
<reference evidence="2" key="1">
    <citation type="journal article" date="2022" name="Int. J. Mol. Sci.">
        <title>Draft Genome of Tanacetum Coccineum: Genomic Comparison of Closely Related Tanacetum-Family Plants.</title>
        <authorList>
            <person name="Yamashiro T."/>
            <person name="Shiraishi A."/>
            <person name="Nakayama K."/>
            <person name="Satake H."/>
        </authorList>
    </citation>
    <scope>NUCLEOTIDE SEQUENCE</scope>
</reference>
<organism evidence="2 3">
    <name type="scientific">Tanacetum coccineum</name>
    <dbReference type="NCBI Taxonomy" id="301880"/>
    <lineage>
        <taxon>Eukaryota</taxon>
        <taxon>Viridiplantae</taxon>
        <taxon>Streptophyta</taxon>
        <taxon>Embryophyta</taxon>
        <taxon>Tracheophyta</taxon>
        <taxon>Spermatophyta</taxon>
        <taxon>Magnoliopsida</taxon>
        <taxon>eudicotyledons</taxon>
        <taxon>Gunneridae</taxon>
        <taxon>Pentapetalae</taxon>
        <taxon>asterids</taxon>
        <taxon>campanulids</taxon>
        <taxon>Asterales</taxon>
        <taxon>Asteraceae</taxon>
        <taxon>Asteroideae</taxon>
        <taxon>Anthemideae</taxon>
        <taxon>Anthemidinae</taxon>
        <taxon>Tanacetum</taxon>
    </lineage>
</organism>
<protein>
    <submittedName>
        <fullName evidence="2">Uncharacterized protein</fullName>
    </submittedName>
</protein>
<feature type="compositionally biased region" description="Basic and acidic residues" evidence="1">
    <location>
        <begin position="145"/>
        <end position="161"/>
    </location>
</feature>
<accession>A0ABQ5I1L3</accession>
<feature type="compositionally biased region" description="Basic and acidic residues" evidence="1">
    <location>
        <begin position="109"/>
        <end position="118"/>
    </location>
</feature>
<feature type="compositionally biased region" description="Basic and acidic residues" evidence="1">
    <location>
        <begin position="417"/>
        <end position="444"/>
    </location>
</feature>
<keyword evidence="3" id="KW-1185">Reference proteome</keyword>
<comment type="caution">
    <text evidence="2">The sequence shown here is derived from an EMBL/GenBank/DDBJ whole genome shotgun (WGS) entry which is preliminary data.</text>
</comment>
<feature type="compositionally biased region" description="Basic residues" evidence="1">
    <location>
        <begin position="96"/>
        <end position="108"/>
    </location>
</feature>
<feature type="compositionally biased region" description="Acidic residues" evidence="1">
    <location>
        <begin position="164"/>
        <end position="197"/>
    </location>
</feature>
<dbReference type="EMBL" id="BQNB010020202">
    <property type="protein sequence ID" value="GJT93432.1"/>
    <property type="molecule type" value="Genomic_DNA"/>
</dbReference>
<feature type="compositionally biased region" description="Basic and acidic residues" evidence="1">
    <location>
        <begin position="198"/>
        <end position="211"/>
    </location>
</feature>